<sequence length="77" mass="8455">MDAAVTLAILAFFGVLSILLFALRGFLDQLPDVFASAGRARDAWRAFKQARREEPQREALQSVSLPAQQEQDPPVAA</sequence>
<gene>
    <name evidence="2" type="ORF">GCM10022295_07790</name>
</gene>
<organism evidence="2 3">
    <name type="scientific">Streptomyces osmaniensis</name>
    <dbReference type="NCBI Taxonomy" id="593134"/>
    <lineage>
        <taxon>Bacteria</taxon>
        <taxon>Bacillati</taxon>
        <taxon>Actinomycetota</taxon>
        <taxon>Actinomycetes</taxon>
        <taxon>Kitasatosporales</taxon>
        <taxon>Streptomycetaceae</taxon>
        <taxon>Streptomyces</taxon>
    </lineage>
</organism>
<feature type="region of interest" description="Disordered" evidence="1">
    <location>
        <begin position="56"/>
        <end position="77"/>
    </location>
</feature>
<comment type="caution">
    <text evidence="2">The sequence shown here is derived from an EMBL/GenBank/DDBJ whole genome shotgun (WGS) entry which is preliminary data.</text>
</comment>
<name>A0ABP6V8F6_9ACTN</name>
<dbReference type="Proteomes" id="UP001500707">
    <property type="component" value="Unassembled WGS sequence"/>
</dbReference>
<feature type="compositionally biased region" description="Polar residues" evidence="1">
    <location>
        <begin position="59"/>
        <end position="71"/>
    </location>
</feature>
<reference evidence="3" key="1">
    <citation type="journal article" date="2019" name="Int. J. Syst. Evol. Microbiol.">
        <title>The Global Catalogue of Microorganisms (GCM) 10K type strain sequencing project: providing services to taxonomists for standard genome sequencing and annotation.</title>
        <authorList>
            <consortium name="The Broad Institute Genomics Platform"/>
            <consortium name="The Broad Institute Genome Sequencing Center for Infectious Disease"/>
            <person name="Wu L."/>
            <person name="Ma J."/>
        </authorList>
    </citation>
    <scope>NUCLEOTIDE SEQUENCE [LARGE SCALE GENOMIC DNA]</scope>
    <source>
        <strain evidence="3">JCM 17656</strain>
    </source>
</reference>
<accession>A0ABP6V8F6</accession>
<keyword evidence="3" id="KW-1185">Reference proteome</keyword>
<proteinExistence type="predicted"/>
<evidence type="ECO:0000313" key="2">
    <source>
        <dbReference type="EMBL" id="GAA3528250.1"/>
    </source>
</evidence>
<evidence type="ECO:0000256" key="1">
    <source>
        <dbReference type="SAM" id="MobiDB-lite"/>
    </source>
</evidence>
<dbReference type="EMBL" id="BAABCE010000001">
    <property type="protein sequence ID" value="GAA3528250.1"/>
    <property type="molecule type" value="Genomic_DNA"/>
</dbReference>
<protein>
    <submittedName>
        <fullName evidence="2">Uncharacterized protein</fullName>
    </submittedName>
</protein>
<evidence type="ECO:0000313" key="3">
    <source>
        <dbReference type="Proteomes" id="UP001500707"/>
    </source>
</evidence>